<reference evidence="7 8" key="1">
    <citation type="journal article" date="2016" name="Nat. Commun.">
        <title>Thousands of microbial genomes shed light on interconnected biogeochemical processes in an aquifer system.</title>
        <authorList>
            <person name="Anantharaman K."/>
            <person name="Brown C.T."/>
            <person name="Hug L.A."/>
            <person name="Sharon I."/>
            <person name="Castelle C.J."/>
            <person name="Probst A.J."/>
            <person name="Thomas B.C."/>
            <person name="Singh A."/>
            <person name="Wilkins M.J."/>
            <person name="Karaoz U."/>
            <person name="Brodie E.L."/>
            <person name="Williams K.H."/>
            <person name="Hubbard S.S."/>
            <person name="Banfield J.F."/>
        </authorList>
    </citation>
    <scope>NUCLEOTIDE SEQUENCE [LARGE SCALE GENOMIC DNA]</scope>
</reference>
<dbReference type="InterPro" id="IPR003593">
    <property type="entry name" value="AAA+_ATPase"/>
</dbReference>
<evidence type="ECO:0000256" key="1">
    <source>
        <dbReference type="ARBA" id="ARBA00022741"/>
    </source>
</evidence>
<dbReference type="Gene3D" id="3.40.50.300">
    <property type="entry name" value="P-loop containing nucleotide triphosphate hydrolases"/>
    <property type="match status" value="1"/>
</dbReference>
<dbReference type="PANTHER" id="PTHR23077">
    <property type="entry name" value="AAA-FAMILY ATPASE"/>
    <property type="match status" value="1"/>
</dbReference>
<proteinExistence type="inferred from homology"/>
<dbReference type="PROSITE" id="PS00674">
    <property type="entry name" value="AAA"/>
    <property type="match status" value="1"/>
</dbReference>
<comment type="caution">
    <text evidence="7">The sequence shown here is derived from an EMBL/GenBank/DDBJ whole genome shotgun (WGS) entry which is preliminary data.</text>
</comment>
<dbReference type="AlphaFoldDB" id="A0A1G2KV63"/>
<dbReference type="Proteomes" id="UP000177811">
    <property type="component" value="Unassembled WGS sequence"/>
</dbReference>
<keyword evidence="2 4" id="KW-0067">ATP-binding</keyword>
<feature type="domain" description="AAA+ ATPase" evidence="6">
    <location>
        <begin position="240"/>
        <end position="390"/>
    </location>
</feature>
<dbReference type="SMART" id="SM00382">
    <property type="entry name" value="AAA"/>
    <property type="match status" value="1"/>
</dbReference>
<gene>
    <name evidence="7" type="ORF">A3C16_01500</name>
</gene>
<organism evidence="7 8">
    <name type="scientific">Candidatus Sungbacteria bacterium RIFCSPHIGHO2_02_FULL_51_29</name>
    <dbReference type="NCBI Taxonomy" id="1802273"/>
    <lineage>
        <taxon>Bacteria</taxon>
        <taxon>Candidatus Sungiibacteriota</taxon>
    </lineage>
</organism>
<dbReference type="InterPro" id="IPR003960">
    <property type="entry name" value="ATPase_AAA_CS"/>
</dbReference>
<evidence type="ECO:0000256" key="2">
    <source>
        <dbReference type="ARBA" id="ARBA00022840"/>
    </source>
</evidence>
<dbReference type="GO" id="GO:0005524">
    <property type="term" value="F:ATP binding"/>
    <property type="evidence" value="ECO:0007669"/>
    <property type="project" value="UniProtKB-KW"/>
</dbReference>
<sequence length="541" mass="59613">MPHDRDNEFFSSDLLDRLGLPDILKSMPKRSSEGTATGPEPKTPEEWRDQLRRAQRTILDQDEKLRRYEKHPIPYACVLSLREATEASPASAVVIYDGRIYEVPLPASVTVERGDSVRVSRETSQIIDIVDVPLPGKICVVQNAEKNTLCEVDLAGTPQVVLSGKYAGNLEAGDRVIVDATGSIIIGKIGRTEERFQFSGTTNVSWDDVGGLETAKRQLIEGIELPYKYPGLYTFYNKGQTKGFLLYGPPGCGKTYIIKAVATSLIKTHGGKGAETALIVINGPEILDKFVGNAEATIRQLFYLAKKHHAKYGYPAIIVIDEAESLLKKRGSGISSDIENTIVPMFLAQMDGVASSNVIVMLATNRPDMLDPAVVRDGRVDRKIKIERPKQDAARQIFRLNFKKTRLAEGLGIDDMIAHATTELYSKARALYRIRLAGILDEAHPEKDVPDEFRDMLLGDIASGAMIAGIVDKAISLALQRDIETGNTSGTGVTKEDVTKTITDLMQENIDMSLDAELREFGQDLSDRVVRQVQKLRQATA</sequence>
<accession>A0A1G2KV63</accession>
<evidence type="ECO:0000313" key="8">
    <source>
        <dbReference type="Proteomes" id="UP000177811"/>
    </source>
</evidence>
<dbReference type="SUPFAM" id="SSF52540">
    <property type="entry name" value="P-loop containing nucleoside triphosphate hydrolases"/>
    <property type="match status" value="1"/>
</dbReference>
<evidence type="ECO:0000256" key="5">
    <source>
        <dbReference type="SAM" id="MobiDB-lite"/>
    </source>
</evidence>
<dbReference type="Gene3D" id="1.10.8.60">
    <property type="match status" value="1"/>
</dbReference>
<keyword evidence="3" id="KW-0175">Coiled coil</keyword>
<dbReference type="FunFam" id="3.40.50.300:FF:001025">
    <property type="entry name" value="ATPase family, AAA domain-containing 2B"/>
    <property type="match status" value="1"/>
</dbReference>
<comment type="similarity">
    <text evidence="4">Belongs to the AAA ATPase family.</text>
</comment>
<dbReference type="Pfam" id="PF00004">
    <property type="entry name" value="AAA"/>
    <property type="match status" value="1"/>
</dbReference>
<feature type="region of interest" description="Disordered" evidence="5">
    <location>
        <begin position="25"/>
        <end position="46"/>
    </location>
</feature>
<name>A0A1G2KV63_9BACT</name>
<evidence type="ECO:0000259" key="6">
    <source>
        <dbReference type="SMART" id="SM00382"/>
    </source>
</evidence>
<protein>
    <recommendedName>
        <fullName evidence="6">AAA+ ATPase domain-containing protein</fullName>
    </recommendedName>
</protein>
<evidence type="ECO:0000256" key="4">
    <source>
        <dbReference type="RuleBase" id="RU003651"/>
    </source>
</evidence>
<dbReference type="InterPro" id="IPR027417">
    <property type="entry name" value="P-loop_NTPase"/>
</dbReference>
<evidence type="ECO:0000256" key="3">
    <source>
        <dbReference type="ARBA" id="ARBA00023054"/>
    </source>
</evidence>
<keyword evidence="1 4" id="KW-0547">Nucleotide-binding</keyword>
<dbReference type="EMBL" id="MHQL01000017">
    <property type="protein sequence ID" value="OHA03330.1"/>
    <property type="molecule type" value="Genomic_DNA"/>
</dbReference>
<dbReference type="GO" id="GO:0016887">
    <property type="term" value="F:ATP hydrolysis activity"/>
    <property type="evidence" value="ECO:0007669"/>
    <property type="project" value="InterPro"/>
</dbReference>
<dbReference type="InterPro" id="IPR050168">
    <property type="entry name" value="AAA_ATPase_domain"/>
</dbReference>
<evidence type="ECO:0000313" key="7">
    <source>
        <dbReference type="EMBL" id="OHA03330.1"/>
    </source>
</evidence>
<dbReference type="InterPro" id="IPR003959">
    <property type="entry name" value="ATPase_AAA_core"/>
</dbReference>
<dbReference type="PANTHER" id="PTHR23077:SF144">
    <property type="entry name" value="PROTEASOME-ASSOCIATED ATPASE"/>
    <property type="match status" value="1"/>
</dbReference>